<dbReference type="AlphaFoldDB" id="A0A1M4ZLY1"/>
<comment type="similarity">
    <text evidence="1">Belongs to the short-chain dehydrogenases/reductases (SDR) family.</text>
</comment>
<keyword evidence="3" id="KW-1185">Reference proteome</keyword>
<dbReference type="RefSeq" id="WP_073042067.1">
    <property type="nucleotide sequence ID" value="NZ_FQUO01000005.1"/>
</dbReference>
<reference evidence="2 3" key="1">
    <citation type="submission" date="2016-11" db="EMBL/GenBank/DDBJ databases">
        <authorList>
            <person name="Jaros S."/>
            <person name="Januszkiewicz K."/>
            <person name="Wedrychowicz H."/>
        </authorList>
    </citation>
    <scope>NUCLEOTIDE SEQUENCE [LARGE SCALE GENOMIC DNA]</scope>
    <source>
        <strain evidence="2 3">DSM 26897</strain>
    </source>
</reference>
<accession>A0A1M4ZLY1</accession>
<evidence type="ECO:0000313" key="3">
    <source>
        <dbReference type="Proteomes" id="UP000184368"/>
    </source>
</evidence>
<dbReference type="InterPro" id="IPR020904">
    <property type="entry name" value="Sc_DH/Rdtase_CS"/>
</dbReference>
<dbReference type="Gene3D" id="3.40.50.720">
    <property type="entry name" value="NAD(P)-binding Rossmann-like Domain"/>
    <property type="match status" value="1"/>
</dbReference>
<evidence type="ECO:0000313" key="2">
    <source>
        <dbReference type="EMBL" id="SHF18556.1"/>
    </source>
</evidence>
<dbReference type="EMBL" id="FQUO01000005">
    <property type="protein sequence ID" value="SHF18556.1"/>
    <property type="molecule type" value="Genomic_DNA"/>
</dbReference>
<dbReference type="InterPro" id="IPR036291">
    <property type="entry name" value="NAD(P)-bd_dom_sf"/>
</dbReference>
<dbReference type="OrthoDB" id="1235794at2"/>
<dbReference type="PRINTS" id="PR00081">
    <property type="entry name" value="GDHRDH"/>
</dbReference>
<name>A0A1M4ZLY1_9BACT</name>
<dbReference type="InterPro" id="IPR051911">
    <property type="entry name" value="SDR_oxidoreductase"/>
</dbReference>
<dbReference type="SUPFAM" id="SSF51735">
    <property type="entry name" value="NAD(P)-binding Rossmann-fold domains"/>
    <property type="match status" value="1"/>
</dbReference>
<organism evidence="2 3">
    <name type="scientific">Cnuella takakiae</name>
    <dbReference type="NCBI Taxonomy" id="1302690"/>
    <lineage>
        <taxon>Bacteria</taxon>
        <taxon>Pseudomonadati</taxon>
        <taxon>Bacteroidota</taxon>
        <taxon>Chitinophagia</taxon>
        <taxon>Chitinophagales</taxon>
        <taxon>Chitinophagaceae</taxon>
        <taxon>Cnuella</taxon>
    </lineage>
</organism>
<dbReference type="PRINTS" id="PR00080">
    <property type="entry name" value="SDRFAMILY"/>
</dbReference>
<proteinExistence type="inferred from homology"/>
<protein>
    <submittedName>
        <fullName evidence="2">NADP-dependent 3-hydroxy acid dehydrogenase YdfG</fullName>
    </submittedName>
</protein>
<evidence type="ECO:0000256" key="1">
    <source>
        <dbReference type="RuleBase" id="RU000363"/>
    </source>
</evidence>
<dbReference type="STRING" id="1302690.BUE76_21540"/>
<gene>
    <name evidence="2" type="ORF">SAMN05444008_105258</name>
</gene>
<dbReference type="InterPro" id="IPR002347">
    <property type="entry name" value="SDR_fam"/>
</dbReference>
<dbReference type="Pfam" id="PF00106">
    <property type="entry name" value="adh_short"/>
    <property type="match status" value="1"/>
</dbReference>
<sequence length="286" mass="30324">MSKVVLITGTNSGFGWLTAKTLAASGHKVYATMRETNGKNAAKAAELGALPNITVQDVTLTDDGSVQAAINQIISERGRIDVLVNNAGYSAAGVAESFTTNDVKDMFDLHVLAYWRLMKAVLPTMRRQAKGLIINISSGAGRFAFPFMAVYSAAKFGLEGLSEGLHYEVKSLGVDVALVEPGAFPTDIVHKLKTGSDTEVVADYGSLVEIPNNLGTALGKLFEATNPNPQEVADAVQHLMALPQGKRPLRTVVDPATGHFVKAANASVQTEYEKTLTAFGMGELVA</sequence>
<dbReference type="PANTHER" id="PTHR43976">
    <property type="entry name" value="SHORT CHAIN DEHYDROGENASE"/>
    <property type="match status" value="1"/>
</dbReference>
<dbReference type="PROSITE" id="PS00061">
    <property type="entry name" value="ADH_SHORT"/>
    <property type="match status" value="1"/>
</dbReference>
<dbReference type="Proteomes" id="UP000184368">
    <property type="component" value="Unassembled WGS sequence"/>
</dbReference>
<dbReference type="CDD" id="cd05374">
    <property type="entry name" value="17beta-HSD-like_SDR_c"/>
    <property type="match status" value="1"/>
</dbReference>
<dbReference type="PANTHER" id="PTHR43976:SF9">
    <property type="entry name" value="OXIDOREDUCTASE"/>
    <property type="match status" value="1"/>
</dbReference>